<evidence type="ECO:0000313" key="2">
    <source>
        <dbReference type="EMBL" id="GGC57229.1"/>
    </source>
</evidence>
<evidence type="ECO:0000313" key="3">
    <source>
        <dbReference type="Proteomes" id="UP000646833"/>
    </source>
</evidence>
<dbReference type="AlphaFoldDB" id="A0A830DSL5"/>
<evidence type="ECO:0000259" key="1">
    <source>
        <dbReference type="Pfam" id="PF25905"/>
    </source>
</evidence>
<dbReference type="Proteomes" id="UP000646833">
    <property type="component" value="Unassembled WGS sequence"/>
</dbReference>
<proteinExistence type="predicted"/>
<reference evidence="2" key="2">
    <citation type="submission" date="2020-09" db="EMBL/GenBank/DDBJ databases">
        <authorList>
            <person name="Sun Q."/>
            <person name="Sedlacek I."/>
        </authorList>
    </citation>
    <scope>NUCLEOTIDE SEQUENCE</scope>
    <source>
        <strain evidence="2">CCM 7217</strain>
    </source>
</reference>
<dbReference type="Pfam" id="PF25905">
    <property type="entry name" value="DUF7961"/>
    <property type="match status" value="1"/>
</dbReference>
<reference evidence="2" key="1">
    <citation type="journal article" date="2014" name="Int. J. Syst. Evol. Microbiol.">
        <title>Complete genome sequence of Corynebacterium casei LMG S-19264T (=DSM 44701T), isolated from a smear-ripened cheese.</title>
        <authorList>
            <consortium name="US DOE Joint Genome Institute (JGI-PGF)"/>
            <person name="Walter F."/>
            <person name="Albersmeier A."/>
            <person name="Kalinowski J."/>
            <person name="Ruckert C."/>
        </authorList>
    </citation>
    <scope>NUCLEOTIDE SEQUENCE</scope>
    <source>
        <strain evidence="2">CCM 7217</strain>
    </source>
</reference>
<feature type="domain" description="DUF7961" evidence="1">
    <location>
        <begin position="23"/>
        <end position="128"/>
    </location>
</feature>
<organism evidence="2 3">
    <name type="scientific">Haloferax sulfurifontis</name>
    <dbReference type="NCBI Taxonomy" id="255616"/>
    <lineage>
        <taxon>Archaea</taxon>
        <taxon>Methanobacteriati</taxon>
        <taxon>Methanobacteriota</taxon>
        <taxon>Stenosarchaea group</taxon>
        <taxon>Halobacteria</taxon>
        <taxon>Halobacteriales</taxon>
        <taxon>Haloferacaceae</taxon>
        <taxon>Haloferax</taxon>
    </lineage>
</organism>
<name>A0A830DSL5_9EURY</name>
<accession>A0A830DSL5</accession>
<gene>
    <name evidence="2" type="ORF">GCM10007209_18870</name>
</gene>
<comment type="caution">
    <text evidence="2">The sequence shown here is derived from an EMBL/GenBank/DDBJ whole genome shotgun (WGS) entry which is preliminary data.</text>
</comment>
<sequence>MRNMSTLESSSVEAAVTAGRPADLTPVVLDASRLESTAPSHLRDLKAGLAEEGYLPAELTVEARFGEDDPLAVQSESDRLREYVRAAAFLGVGRVAVDVAECCRPDDAESALAALGERARREGVAFELRGSIDG</sequence>
<protein>
    <recommendedName>
        <fullName evidence="1">DUF7961 domain-containing protein</fullName>
    </recommendedName>
</protein>
<dbReference type="EMBL" id="BMCI01000003">
    <property type="protein sequence ID" value="GGC57229.1"/>
    <property type="molecule type" value="Genomic_DNA"/>
</dbReference>
<dbReference type="InterPro" id="IPR058267">
    <property type="entry name" value="DUF7961"/>
</dbReference>